<protein>
    <submittedName>
        <fullName evidence="1">Uncharacterized protein</fullName>
    </submittedName>
</protein>
<evidence type="ECO:0000313" key="2">
    <source>
        <dbReference type="Proteomes" id="UP001249851"/>
    </source>
</evidence>
<dbReference type="AlphaFoldDB" id="A0AAD9UTE3"/>
<organism evidence="1 2">
    <name type="scientific">Acropora cervicornis</name>
    <name type="common">Staghorn coral</name>
    <dbReference type="NCBI Taxonomy" id="6130"/>
    <lineage>
        <taxon>Eukaryota</taxon>
        <taxon>Metazoa</taxon>
        <taxon>Cnidaria</taxon>
        <taxon>Anthozoa</taxon>
        <taxon>Hexacorallia</taxon>
        <taxon>Scleractinia</taxon>
        <taxon>Astrocoeniina</taxon>
        <taxon>Acroporidae</taxon>
        <taxon>Acropora</taxon>
    </lineage>
</organism>
<gene>
    <name evidence="1" type="ORF">P5673_030353</name>
</gene>
<reference evidence="1" key="1">
    <citation type="journal article" date="2023" name="G3 (Bethesda)">
        <title>Whole genome assembly and annotation of the endangered Caribbean coral Acropora cervicornis.</title>
        <authorList>
            <person name="Selwyn J.D."/>
            <person name="Vollmer S.V."/>
        </authorList>
    </citation>
    <scope>NUCLEOTIDE SEQUENCE</scope>
    <source>
        <strain evidence="1">K2</strain>
    </source>
</reference>
<sequence>MFSGNAYRTPSFSEQDVLDHGTGICLATAVDDKEVLGNEEDSVEMIGTPLPSEEVVLDQTSFLIYDAKRFADVPLSQSSFELRKCGICGEKKDKGHLCFNCYW</sequence>
<dbReference type="EMBL" id="JARQWQ010000129">
    <property type="protein sequence ID" value="KAK2549243.1"/>
    <property type="molecule type" value="Genomic_DNA"/>
</dbReference>
<dbReference type="Proteomes" id="UP001249851">
    <property type="component" value="Unassembled WGS sequence"/>
</dbReference>
<feature type="non-terminal residue" evidence="1">
    <location>
        <position position="1"/>
    </location>
</feature>
<proteinExistence type="predicted"/>
<accession>A0AAD9UTE3</accession>
<reference evidence="1" key="2">
    <citation type="journal article" date="2023" name="Science">
        <title>Genomic signatures of disease resistance in endangered staghorn corals.</title>
        <authorList>
            <person name="Vollmer S.V."/>
            <person name="Selwyn J.D."/>
            <person name="Despard B.A."/>
            <person name="Roesel C.L."/>
        </authorList>
    </citation>
    <scope>NUCLEOTIDE SEQUENCE</scope>
    <source>
        <strain evidence="1">K2</strain>
    </source>
</reference>
<name>A0AAD9UTE3_ACRCE</name>
<evidence type="ECO:0000313" key="1">
    <source>
        <dbReference type="EMBL" id="KAK2549243.1"/>
    </source>
</evidence>
<comment type="caution">
    <text evidence="1">The sequence shown here is derived from an EMBL/GenBank/DDBJ whole genome shotgun (WGS) entry which is preliminary data.</text>
</comment>
<keyword evidence="2" id="KW-1185">Reference proteome</keyword>